<sequence length="179" mass="18512">MDGTIGEIRLFAANFAPKDWWYCDGSLLAIRSNTALFAILGTTYGGDGKTTFALPNLMGRSAVGAGQGPGLSYYDLGESTGNNTVTLNMMNLPPHTHTATGSVVIPAFSEEGDSGSPSNNVLAAKGAMYSSQGSDSTTKPIPLPLQVGAAGGNAPLSINQPSLGMNYIICMYGVFPPRS</sequence>
<dbReference type="SUPFAM" id="SSF88874">
    <property type="entry name" value="Receptor-binding domain of short tail fibre protein gp12"/>
    <property type="match status" value="1"/>
</dbReference>
<evidence type="ECO:0000259" key="1">
    <source>
        <dbReference type="Pfam" id="PF07484"/>
    </source>
</evidence>
<dbReference type="Proteomes" id="UP000548067">
    <property type="component" value="Unassembled WGS sequence"/>
</dbReference>
<dbReference type="STRING" id="452084.AR438_16440"/>
<dbReference type="OrthoDB" id="9810174at2"/>
<feature type="domain" description="Phage tail collar" evidence="1">
    <location>
        <begin position="6"/>
        <end position="61"/>
    </location>
</feature>
<dbReference type="Pfam" id="PF07484">
    <property type="entry name" value="Collar"/>
    <property type="match status" value="1"/>
</dbReference>
<evidence type="ECO:0000313" key="5">
    <source>
        <dbReference type="Proteomes" id="UP000548067"/>
    </source>
</evidence>
<dbReference type="EMBL" id="JABCJF010000004">
    <property type="protein sequence ID" value="NMR34369.1"/>
    <property type="molecule type" value="Genomic_DNA"/>
</dbReference>
<protein>
    <submittedName>
        <fullName evidence="3">Phage tail protein</fullName>
    </submittedName>
</protein>
<dbReference type="Gene3D" id="3.90.1340.10">
    <property type="entry name" value="Phage tail collar domain"/>
    <property type="match status" value="1"/>
</dbReference>
<organism evidence="2 4">
    <name type="scientific">Chryseobacterium aquaticum</name>
    <dbReference type="NCBI Taxonomy" id="452084"/>
    <lineage>
        <taxon>Bacteria</taxon>
        <taxon>Pseudomonadati</taxon>
        <taxon>Bacteroidota</taxon>
        <taxon>Flavobacteriia</taxon>
        <taxon>Flavobacteriales</taxon>
        <taxon>Weeksellaceae</taxon>
        <taxon>Chryseobacterium group</taxon>
        <taxon>Chryseobacterium</taxon>
    </lineage>
</organism>
<comment type="caution">
    <text evidence="2">The sequence shown here is derived from an EMBL/GenBank/DDBJ whole genome shotgun (WGS) entry which is preliminary data.</text>
</comment>
<dbReference type="InterPro" id="IPR037053">
    <property type="entry name" value="Phage_tail_collar_dom_sf"/>
</dbReference>
<proteinExistence type="predicted"/>
<gene>
    <name evidence="2" type="ORF">AR438_16440</name>
    <name evidence="3" type="ORF">HIO71_09135</name>
</gene>
<dbReference type="AlphaFoldDB" id="A0A0Q3P487"/>
<reference evidence="2 4" key="1">
    <citation type="submission" date="2015-10" db="EMBL/GenBank/DDBJ databases">
        <title>Chryseobacterium aquaticum genome.</title>
        <authorList>
            <person name="Newman J.D."/>
            <person name="Ferguson M.B."/>
            <person name="Miller J.R."/>
        </authorList>
    </citation>
    <scope>NUCLEOTIDE SEQUENCE [LARGE SCALE GENOMIC DNA]</scope>
    <source>
        <strain evidence="2 4">KCTC 12483</strain>
    </source>
</reference>
<dbReference type="InterPro" id="IPR011083">
    <property type="entry name" value="Phage_tail_collar_dom"/>
</dbReference>
<evidence type="ECO:0000313" key="2">
    <source>
        <dbReference type="EMBL" id="KQK24766.1"/>
    </source>
</evidence>
<dbReference type="EMBL" id="LLYZ01000020">
    <property type="protein sequence ID" value="KQK24766.1"/>
    <property type="molecule type" value="Genomic_DNA"/>
</dbReference>
<keyword evidence="4" id="KW-1185">Reference proteome</keyword>
<accession>A0A0Q3P487</accession>
<name>A0A0Q3P487_9FLAO</name>
<evidence type="ECO:0000313" key="4">
    <source>
        <dbReference type="Proteomes" id="UP000051682"/>
    </source>
</evidence>
<dbReference type="RefSeq" id="WP_050378551.1">
    <property type="nucleotide sequence ID" value="NZ_JABCJF010000004.1"/>
</dbReference>
<reference evidence="3 5" key="2">
    <citation type="submission" date="2020-04" db="EMBL/GenBank/DDBJ databases">
        <title>Genome analysis and antimicrobial resistance characteristics of Chryseobacterium aquaticum isolated from farmed salmonids.</title>
        <authorList>
            <person name="Saticioglu I.B."/>
            <person name="Duman M."/>
            <person name="Altun S."/>
        </authorList>
    </citation>
    <scope>NUCLEOTIDE SEQUENCE [LARGE SCALE GENOMIC DNA]</scope>
    <source>
        <strain evidence="3 5">C-174</strain>
    </source>
</reference>
<evidence type="ECO:0000313" key="3">
    <source>
        <dbReference type="EMBL" id="NMR34369.1"/>
    </source>
</evidence>
<dbReference type="Proteomes" id="UP000051682">
    <property type="component" value="Unassembled WGS sequence"/>
</dbReference>